<organism evidence="2">
    <name type="scientific">Tanacetum cinerariifolium</name>
    <name type="common">Dalmatian daisy</name>
    <name type="synonym">Chrysanthemum cinerariifolium</name>
    <dbReference type="NCBI Taxonomy" id="118510"/>
    <lineage>
        <taxon>Eukaryota</taxon>
        <taxon>Viridiplantae</taxon>
        <taxon>Streptophyta</taxon>
        <taxon>Embryophyta</taxon>
        <taxon>Tracheophyta</taxon>
        <taxon>Spermatophyta</taxon>
        <taxon>Magnoliopsida</taxon>
        <taxon>eudicotyledons</taxon>
        <taxon>Gunneridae</taxon>
        <taxon>Pentapetalae</taxon>
        <taxon>asterids</taxon>
        <taxon>campanulids</taxon>
        <taxon>Asterales</taxon>
        <taxon>Asteraceae</taxon>
        <taxon>Asteroideae</taxon>
        <taxon>Anthemideae</taxon>
        <taxon>Anthemidinae</taxon>
        <taxon>Tanacetum</taxon>
    </lineage>
</organism>
<dbReference type="AlphaFoldDB" id="A0A699J1V5"/>
<sequence>HDKKDQNEDPPVGSDRGLKKRKTSKDVEPLKGSKSKESKSSSSKGSVSQSKSSGKSAQAEDQCLRLYTSRCHKIKEVTWVTRRINPMLRKLLSMIGKPPTTFGELMSTPIDFSAYVLHNMKIKNLTQEHLVGKTFNLLKGTCKSRVELEFHFEECYKAVTDKLDWTNPEEHILPKEISDFATPVIESTINESLENVVLAKSSSQP</sequence>
<dbReference type="EMBL" id="BKCJ010361201">
    <property type="protein sequence ID" value="GFA04983.1"/>
    <property type="molecule type" value="Genomic_DNA"/>
</dbReference>
<protein>
    <submittedName>
        <fullName evidence="2">Uncharacterized protein</fullName>
    </submittedName>
</protein>
<proteinExistence type="predicted"/>
<reference evidence="2" key="1">
    <citation type="journal article" date="2019" name="Sci. Rep.">
        <title>Draft genome of Tanacetum cinerariifolium, the natural source of mosquito coil.</title>
        <authorList>
            <person name="Yamashiro T."/>
            <person name="Shiraishi A."/>
            <person name="Satake H."/>
            <person name="Nakayama K."/>
        </authorList>
    </citation>
    <scope>NUCLEOTIDE SEQUENCE</scope>
</reference>
<feature type="region of interest" description="Disordered" evidence="1">
    <location>
        <begin position="1"/>
        <end position="55"/>
    </location>
</feature>
<gene>
    <name evidence="2" type="ORF">Tci_576955</name>
</gene>
<evidence type="ECO:0000256" key="1">
    <source>
        <dbReference type="SAM" id="MobiDB-lite"/>
    </source>
</evidence>
<feature type="compositionally biased region" description="Low complexity" evidence="1">
    <location>
        <begin position="40"/>
        <end position="55"/>
    </location>
</feature>
<evidence type="ECO:0000313" key="2">
    <source>
        <dbReference type="EMBL" id="GFA04983.1"/>
    </source>
</evidence>
<name>A0A699J1V5_TANCI</name>
<feature type="non-terminal residue" evidence="2">
    <location>
        <position position="1"/>
    </location>
</feature>
<comment type="caution">
    <text evidence="2">The sequence shown here is derived from an EMBL/GenBank/DDBJ whole genome shotgun (WGS) entry which is preliminary data.</text>
</comment>
<accession>A0A699J1V5</accession>
<feature type="compositionally biased region" description="Basic and acidic residues" evidence="1">
    <location>
        <begin position="24"/>
        <end position="39"/>
    </location>
</feature>